<keyword evidence="2" id="KW-0238">DNA-binding</keyword>
<gene>
    <name evidence="2" type="ORF">DJ93_4810</name>
</gene>
<dbReference type="EMBL" id="JMQC01000008">
    <property type="protein sequence ID" value="KFM98604.1"/>
    <property type="molecule type" value="Genomic_DNA"/>
</dbReference>
<protein>
    <submittedName>
        <fullName evidence="2">AP2-like DNA-binding integrase domain protein</fullName>
    </submittedName>
</protein>
<feature type="domain" description="AP2-like integrase N-terminal" evidence="1">
    <location>
        <begin position="16"/>
        <end position="37"/>
    </location>
</feature>
<name>A0A090YJI3_9BACI</name>
<evidence type="ECO:0000313" key="2">
    <source>
        <dbReference type="EMBL" id="KFM98604.1"/>
    </source>
</evidence>
<sequence length="41" mass="4804">MNGSVKFNKKTGSRDFVFNIAKDPMTGKRKQIRRRGFLMQN</sequence>
<dbReference type="PATRIC" id="fig|1405.8.peg.4953"/>
<accession>A0A090YJI3</accession>
<comment type="caution">
    <text evidence="2">The sequence shown here is derived from an EMBL/GenBank/DDBJ whole genome shotgun (WGS) entry which is preliminary data.</text>
</comment>
<dbReference type="RefSeq" id="WP_310593250.1">
    <property type="nucleotide sequence ID" value="NZ_JMQC01000008.1"/>
</dbReference>
<evidence type="ECO:0000259" key="1">
    <source>
        <dbReference type="Pfam" id="PF14657"/>
    </source>
</evidence>
<dbReference type="Pfam" id="PF14657">
    <property type="entry name" value="Arm-DNA-bind_4"/>
    <property type="match status" value="1"/>
</dbReference>
<reference evidence="2 3" key="1">
    <citation type="submission" date="2014-04" db="EMBL/GenBank/DDBJ databases">
        <authorList>
            <person name="Bishop-Lilly K.A."/>
            <person name="Broomall S.M."/>
            <person name="Chain P.S."/>
            <person name="Chertkov O."/>
            <person name="Coyne S.R."/>
            <person name="Daligault H.E."/>
            <person name="Davenport K.W."/>
            <person name="Erkkila T."/>
            <person name="Frey K.G."/>
            <person name="Gibbons H.S."/>
            <person name="Gu W."/>
            <person name="Jaissle J."/>
            <person name="Johnson S.L."/>
            <person name="Koroleva G.I."/>
            <person name="Ladner J.T."/>
            <person name="Lo C.-C."/>
            <person name="Minogue T.D."/>
            <person name="Munk C."/>
            <person name="Palacios G.F."/>
            <person name="Redden C.L."/>
            <person name="Rosenzweig C.N."/>
            <person name="Scholz M.B."/>
            <person name="Teshima H."/>
            <person name="Xu Y."/>
        </authorList>
    </citation>
    <scope>NUCLEOTIDE SEQUENCE [LARGE SCALE GENOMIC DNA]</scope>
    <source>
        <strain evidence="2 3">BHP</strain>
    </source>
</reference>
<dbReference type="InterPro" id="IPR028259">
    <property type="entry name" value="AP2-like_int_N"/>
</dbReference>
<dbReference type="AlphaFoldDB" id="A0A090YJI3"/>
<evidence type="ECO:0000313" key="3">
    <source>
        <dbReference type="Proteomes" id="UP000029389"/>
    </source>
</evidence>
<dbReference type="Proteomes" id="UP000029389">
    <property type="component" value="Unassembled WGS sequence"/>
</dbReference>
<organism evidence="2 3">
    <name type="scientific">Bacillus clarus</name>
    <dbReference type="NCBI Taxonomy" id="2338372"/>
    <lineage>
        <taxon>Bacteria</taxon>
        <taxon>Bacillati</taxon>
        <taxon>Bacillota</taxon>
        <taxon>Bacilli</taxon>
        <taxon>Bacillales</taxon>
        <taxon>Bacillaceae</taxon>
        <taxon>Bacillus</taxon>
        <taxon>Bacillus cereus group</taxon>
    </lineage>
</organism>
<dbReference type="GO" id="GO:0003677">
    <property type="term" value="F:DNA binding"/>
    <property type="evidence" value="ECO:0007669"/>
    <property type="project" value="UniProtKB-KW"/>
</dbReference>
<proteinExistence type="predicted"/>